<protein>
    <submittedName>
        <fullName evidence="1">Anaerobic glycerol-3-phosphate dehydrogenase subunit C</fullName>
    </submittedName>
</protein>
<organism evidence="1">
    <name type="scientific">bioreactor metagenome</name>
    <dbReference type="NCBI Taxonomy" id="1076179"/>
    <lineage>
        <taxon>unclassified sequences</taxon>
        <taxon>metagenomes</taxon>
        <taxon>ecological metagenomes</taxon>
    </lineage>
</organism>
<comment type="caution">
    <text evidence="1">The sequence shown here is derived from an EMBL/GenBank/DDBJ whole genome shotgun (WGS) entry which is preliminary data.</text>
</comment>
<dbReference type="PANTHER" id="PTHR32479:SF19">
    <property type="entry name" value="ANAEROBIC GLYCEROL-3-PHOSPHATE DEHYDROGENASE SUBUNIT C"/>
    <property type="match status" value="1"/>
</dbReference>
<proteinExistence type="predicted"/>
<evidence type="ECO:0000313" key="1">
    <source>
        <dbReference type="EMBL" id="MPM08167.1"/>
    </source>
</evidence>
<reference evidence="1" key="1">
    <citation type="submission" date="2019-08" db="EMBL/GenBank/DDBJ databases">
        <authorList>
            <person name="Kucharzyk K."/>
            <person name="Murdoch R.W."/>
            <person name="Higgins S."/>
            <person name="Loffler F."/>
        </authorList>
    </citation>
    <scope>NUCLEOTIDE SEQUENCE</scope>
</reference>
<name>A0A644WWU0_9ZZZZ</name>
<dbReference type="PANTHER" id="PTHR32479">
    <property type="entry name" value="GLYCOLATE OXIDASE IRON-SULFUR SUBUNIT"/>
    <property type="match status" value="1"/>
</dbReference>
<sequence length="325" mass="36079">MQHHYDVCGTTFRSFMISRMAAVQSIGSLFPVVYNFFASNSISSFLLKKILRFAVQRDIPSLSRKSLRSLASASAPPFPRGGRKVYLFADEFTNFNEAEIGLAFINLLVRLGYEVVIPKHYESGRAAFSKGMLKRGRRLAIKNVNALKDIITEDSPLVGIEPSAILSFRDEYPDIVPAVMNNDAVKLAANCLLYDEFIMRELEAGRIDRMLFTKEHAKIVLHGHCHQKSMASVEASAKMLSIPVNYSVETLPTGCCGMAGSFGYEKEHYNISMEIGEQVLFPGLRKYPEGVIVSAPGTSCRQQIKDGTGKKAFHPVEILAMALLK</sequence>
<dbReference type="AlphaFoldDB" id="A0A644WWU0"/>
<accession>A0A644WWU0</accession>
<gene>
    <name evidence="1" type="primary">glpC_4</name>
    <name evidence="1" type="ORF">SDC9_54479</name>
</gene>
<dbReference type="EMBL" id="VSSQ01001420">
    <property type="protein sequence ID" value="MPM08167.1"/>
    <property type="molecule type" value="Genomic_DNA"/>
</dbReference>